<evidence type="ECO:0000256" key="1">
    <source>
        <dbReference type="SAM" id="MobiDB-lite"/>
    </source>
</evidence>
<dbReference type="Proteomes" id="UP000216725">
    <property type="component" value="Unassembled WGS sequence"/>
</dbReference>
<protein>
    <submittedName>
        <fullName evidence="2">Uncharacterized protein</fullName>
    </submittedName>
</protein>
<evidence type="ECO:0000313" key="2">
    <source>
        <dbReference type="EMBL" id="OZG52644.1"/>
    </source>
</evidence>
<reference evidence="2 3" key="1">
    <citation type="journal article" date="2017" name="BMC Genomics">
        <title>Comparative genomic and phylogenomic analyses of the Bifidobacteriaceae family.</title>
        <authorList>
            <person name="Lugli G.A."/>
            <person name="Milani C."/>
            <person name="Turroni F."/>
            <person name="Duranti S."/>
            <person name="Mancabelli L."/>
            <person name="Mangifesta M."/>
            <person name="Ferrario C."/>
            <person name="Modesto M."/>
            <person name="Mattarelli P."/>
            <person name="Jiri K."/>
            <person name="van Sinderen D."/>
            <person name="Ventura M."/>
        </authorList>
    </citation>
    <scope>NUCLEOTIDE SEQUENCE [LARGE SCALE GENOMIC DNA]</scope>
    <source>
        <strain evidence="2 3">DSM 24742</strain>
    </source>
</reference>
<keyword evidence="3" id="KW-1185">Reference proteome</keyword>
<name>A0A261F0I7_9BIFI</name>
<dbReference type="AlphaFoldDB" id="A0A261F0I7"/>
<sequence>MGNTTHDATAEPIPTPRPGKPTPVVYTDFDGVLNAFPDYTVLRRGGVNRTPLWLRPDDPRAAIYSPQHAFHLDGNEQARTPIGRFRIHFSRELSDAIMASAAAGAINLSWLSTWQPYCDDILDPLLDWNPATVGTILWYDPVTNEHRRTGKLEAVVSRLRFENRGADPAPLVWIDDEECTPHAADTLRGLAPRSRVLMVRPDERIGISRRQWRLIHDFCAGEPIDGLVARPADDNPEGNAAAGGSAANDGMPQVVLDEEPGLIRREGHLGL</sequence>
<dbReference type="OrthoDB" id="5124141at2"/>
<feature type="compositionally biased region" description="Low complexity" evidence="1">
    <location>
        <begin position="238"/>
        <end position="250"/>
    </location>
</feature>
<organism evidence="2 3">
    <name type="scientific">Pseudoscardovia radai</name>
    <dbReference type="NCBI Taxonomy" id="987066"/>
    <lineage>
        <taxon>Bacteria</taxon>
        <taxon>Bacillati</taxon>
        <taxon>Actinomycetota</taxon>
        <taxon>Actinomycetes</taxon>
        <taxon>Bifidobacteriales</taxon>
        <taxon>Bifidobacteriaceae</taxon>
        <taxon>Pseudoscardovia</taxon>
    </lineage>
</organism>
<feature type="region of interest" description="Disordered" evidence="1">
    <location>
        <begin position="1"/>
        <end position="22"/>
    </location>
</feature>
<dbReference type="EMBL" id="MWWR01000003">
    <property type="protein sequence ID" value="OZG52644.1"/>
    <property type="molecule type" value="Genomic_DNA"/>
</dbReference>
<proteinExistence type="predicted"/>
<feature type="region of interest" description="Disordered" evidence="1">
    <location>
        <begin position="229"/>
        <end position="253"/>
    </location>
</feature>
<evidence type="ECO:0000313" key="3">
    <source>
        <dbReference type="Proteomes" id="UP000216725"/>
    </source>
</evidence>
<accession>A0A261F0I7</accession>
<dbReference type="RefSeq" id="WP_094660166.1">
    <property type="nucleotide sequence ID" value="NZ_MWWR01000003.1"/>
</dbReference>
<comment type="caution">
    <text evidence="2">The sequence shown here is derived from an EMBL/GenBank/DDBJ whole genome shotgun (WGS) entry which is preliminary data.</text>
</comment>
<gene>
    <name evidence="2" type="ORF">PSRA_0376</name>
</gene>